<evidence type="ECO:0000313" key="2">
    <source>
        <dbReference type="Proteomes" id="UP000824013"/>
    </source>
</evidence>
<name>A0A9D2CP35_9LACO</name>
<proteinExistence type="predicted"/>
<sequence length="56" mass="6453">MGNLKIGSVVQIVDQADAMKNQVGSVVYFDKEREKILVRFGGVQQLYYELNQLKEY</sequence>
<evidence type="ECO:0000313" key="1">
    <source>
        <dbReference type="EMBL" id="HIY93630.1"/>
    </source>
</evidence>
<reference evidence="1" key="2">
    <citation type="submission" date="2021-04" db="EMBL/GenBank/DDBJ databases">
        <authorList>
            <person name="Gilroy R."/>
        </authorList>
    </citation>
    <scope>NUCLEOTIDE SEQUENCE</scope>
    <source>
        <strain evidence="1">3204</strain>
    </source>
</reference>
<accession>A0A9D2CP35</accession>
<organism evidence="1 2">
    <name type="scientific">Candidatus Companilactobacillus pullicola</name>
    <dbReference type="NCBI Taxonomy" id="2838523"/>
    <lineage>
        <taxon>Bacteria</taxon>
        <taxon>Bacillati</taxon>
        <taxon>Bacillota</taxon>
        <taxon>Bacilli</taxon>
        <taxon>Lactobacillales</taxon>
        <taxon>Lactobacillaceae</taxon>
        <taxon>Companilactobacillus</taxon>
    </lineage>
</organism>
<reference evidence="1" key="1">
    <citation type="journal article" date="2021" name="PeerJ">
        <title>Extensive microbial diversity within the chicken gut microbiome revealed by metagenomics and culture.</title>
        <authorList>
            <person name="Gilroy R."/>
            <person name="Ravi A."/>
            <person name="Getino M."/>
            <person name="Pursley I."/>
            <person name="Horton D.L."/>
            <person name="Alikhan N.F."/>
            <person name="Baker D."/>
            <person name="Gharbi K."/>
            <person name="Hall N."/>
            <person name="Watson M."/>
            <person name="Adriaenssens E.M."/>
            <person name="Foster-Nyarko E."/>
            <person name="Jarju S."/>
            <person name="Secka A."/>
            <person name="Antonio M."/>
            <person name="Oren A."/>
            <person name="Chaudhuri R.R."/>
            <person name="La Ragione R."/>
            <person name="Hildebrand F."/>
            <person name="Pallen M.J."/>
        </authorList>
    </citation>
    <scope>NUCLEOTIDE SEQUENCE</scope>
    <source>
        <strain evidence="1">3204</strain>
    </source>
</reference>
<dbReference type="Proteomes" id="UP000824013">
    <property type="component" value="Unassembled WGS sequence"/>
</dbReference>
<protein>
    <submittedName>
        <fullName evidence="1">Uncharacterized protein</fullName>
    </submittedName>
</protein>
<comment type="caution">
    <text evidence="1">The sequence shown here is derived from an EMBL/GenBank/DDBJ whole genome shotgun (WGS) entry which is preliminary data.</text>
</comment>
<dbReference type="AlphaFoldDB" id="A0A9D2CP35"/>
<dbReference type="EMBL" id="DXCM01000090">
    <property type="protein sequence ID" value="HIY93630.1"/>
    <property type="molecule type" value="Genomic_DNA"/>
</dbReference>
<gene>
    <name evidence="1" type="ORF">H9820_11920</name>
</gene>